<dbReference type="AlphaFoldDB" id="A0A0M4SA88"/>
<dbReference type="EMBL" id="NDYR01000022">
    <property type="protein sequence ID" value="OUT16396.1"/>
    <property type="molecule type" value="Genomic_DNA"/>
</dbReference>
<evidence type="ECO:0000313" key="5">
    <source>
        <dbReference type="Proteomes" id="UP000196534"/>
    </source>
</evidence>
<feature type="region of interest" description="Disordered" evidence="1">
    <location>
        <begin position="45"/>
        <end position="67"/>
    </location>
</feature>
<evidence type="ECO:0000256" key="1">
    <source>
        <dbReference type="SAM" id="MobiDB-lite"/>
    </source>
</evidence>
<dbReference type="RefSeq" id="WP_021090529.1">
    <property type="nucleotide sequence ID" value="NZ_CABMKP010000022.1"/>
</dbReference>
<evidence type="ECO:0000313" key="3">
    <source>
        <dbReference type="EMBL" id="OUT16396.1"/>
    </source>
</evidence>
<dbReference type="KEGG" id="ccoc:CCON33237_0251"/>
<dbReference type="EMBL" id="CP012541">
    <property type="protein sequence ID" value="ALF46960.1"/>
    <property type="molecule type" value="Genomic_DNA"/>
</dbReference>
<sequence>MKKIITSFLFIAGLFVGCGDKDEAKNDISEPVPSDVTIAQPDANVTIDEQLPPEPVVEENEPSKDKK</sequence>
<accession>A0A0M4SA88</accession>
<proteinExistence type="predicted"/>
<reference evidence="2" key="2">
    <citation type="submission" date="2016-07" db="EMBL/GenBank/DDBJ databases">
        <title>Comparative genomics of the Campylobacter concisus group.</title>
        <authorList>
            <person name="Miller W.G."/>
            <person name="Yee E."/>
            <person name="Chapman M.H."/>
            <person name="Huynh S."/>
            <person name="Bono J.L."/>
            <person name="On S.L.W."/>
            <person name="StLeger J."/>
            <person name="Foster G."/>
            <person name="Parker C.T."/>
        </authorList>
    </citation>
    <scope>NUCLEOTIDE SEQUENCE</scope>
    <source>
        <strain evidence="2">ATCC 33237</strain>
    </source>
</reference>
<name>A0A0M4SA88_9BACT</name>
<dbReference type="PROSITE" id="PS51257">
    <property type="entry name" value="PROKAR_LIPOPROTEIN"/>
    <property type="match status" value="1"/>
</dbReference>
<dbReference type="PATRIC" id="fig|199.248.peg.267"/>
<dbReference type="GeneID" id="28661918"/>
<organism evidence="2 4">
    <name type="scientific">Campylobacter concisus</name>
    <dbReference type="NCBI Taxonomy" id="199"/>
    <lineage>
        <taxon>Bacteria</taxon>
        <taxon>Pseudomonadati</taxon>
        <taxon>Campylobacterota</taxon>
        <taxon>Epsilonproteobacteria</taxon>
        <taxon>Campylobacterales</taxon>
        <taxon>Campylobacteraceae</taxon>
        <taxon>Campylobacter</taxon>
    </lineage>
</organism>
<dbReference type="Proteomes" id="UP000066049">
    <property type="component" value="Chromosome"/>
</dbReference>
<evidence type="ECO:0000313" key="2">
    <source>
        <dbReference type="EMBL" id="ALF46960.1"/>
    </source>
</evidence>
<protein>
    <submittedName>
        <fullName evidence="2">Uncharacterized protein</fullName>
    </submittedName>
</protein>
<reference evidence="4" key="1">
    <citation type="submission" date="2015-08" db="EMBL/GenBank/DDBJ databases">
        <title>Comparative genomics of the Campylobacter concisus group.</title>
        <authorList>
            <person name="Miller W.G."/>
            <person name="Yee E."/>
            <person name="Chapman M.H."/>
            <person name="Huynh S."/>
            <person name="Bono J.L."/>
            <person name="On S.L.W."/>
            <person name="St Leger J."/>
            <person name="Foster G."/>
            <person name="Parker C.T."/>
        </authorList>
    </citation>
    <scope>NUCLEOTIDE SEQUENCE [LARGE SCALE GENOMIC DNA]</scope>
    <source>
        <strain evidence="4">ATCC 33237</strain>
    </source>
</reference>
<reference evidence="3 5" key="3">
    <citation type="submission" date="2017-04" db="EMBL/GenBank/DDBJ databases">
        <title>Complete genome of Campylobacter concisus ATCC 33237T and draft genomes for an additional eight well characterized C. concisus strains.</title>
        <authorList>
            <person name="Cornelius A.J."/>
            <person name="Miller W.G."/>
            <person name="Lastovica A.J."/>
            <person name="On S.L."/>
            <person name="French N.P."/>
            <person name="Vandenberg O."/>
            <person name="Biggs P.J."/>
        </authorList>
    </citation>
    <scope>NUCLEOTIDE SEQUENCE [LARGE SCALE GENOMIC DNA]</scope>
    <source>
        <strain evidence="3 5">Lasto205.94</strain>
    </source>
</reference>
<evidence type="ECO:0000313" key="4">
    <source>
        <dbReference type="Proteomes" id="UP000066049"/>
    </source>
</evidence>
<dbReference type="Proteomes" id="UP000196534">
    <property type="component" value="Unassembled WGS sequence"/>
</dbReference>
<gene>
    <name evidence="3" type="ORF">B9N61_09400</name>
    <name evidence="2" type="ORF">CCON33237_0251</name>
</gene>